<evidence type="ECO:0000313" key="7">
    <source>
        <dbReference type="Proteomes" id="UP000001817"/>
    </source>
</evidence>
<dbReference type="InterPro" id="IPR036390">
    <property type="entry name" value="WH_DNA-bd_sf"/>
</dbReference>
<dbReference type="AlphaFoldDB" id="Q13GN5"/>
<dbReference type="PROSITE" id="PS50931">
    <property type="entry name" value="HTH_LYSR"/>
    <property type="match status" value="1"/>
</dbReference>
<dbReference type="STRING" id="266265.Bxe_C0877"/>
<dbReference type="PANTHER" id="PTHR30537:SF35">
    <property type="entry name" value="TRANSCRIPTIONAL REGULATORY PROTEIN"/>
    <property type="match status" value="1"/>
</dbReference>
<evidence type="ECO:0000256" key="2">
    <source>
        <dbReference type="ARBA" id="ARBA00023015"/>
    </source>
</evidence>
<dbReference type="Gene3D" id="3.40.190.290">
    <property type="match status" value="1"/>
</dbReference>
<dbReference type="Pfam" id="PF03466">
    <property type="entry name" value="LysR_substrate"/>
    <property type="match status" value="1"/>
</dbReference>
<dbReference type="FunFam" id="1.10.10.10:FF:000001">
    <property type="entry name" value="LysR family transcriptional regulator"/>
    <property type="match status" value="1"/>
</dbReference>
<dbReference type="SUPFAM" id="SSF46785">
    <property type="entry name" value="Winged helix' DNA-binding domain"/>
    <property type="match status" value="1"/>
</dbReference>
<keyword evidence="3" id="KW-0238">DNA-binding</keyword>
<keyword evidence="7" id="KW-1185">Reference proteome</keyword>
<evidence type="ECO:0000259" key="5">
    <source>
        <dbReference type="PROSITE" id="PS50931"/>
    </source>
</evidence>
<evidence type="ECO:0000313" key="6">
    <source>
        <dbReference type="EMBL" id="ABE36754.1"/>
    </source>
</evidence>
<dbReference type="InterPro" id="IPR058163">
    <property type="entry name" value="LysR-type_TF_proteobact-type"/>
</dbReference>
<proteinExistence type="inferred from homology"/>
<dbReference type="GO" id="GO:0003700">
    <property type="term" value="F:DNA-binding transcription factor activity"/>
    <property type="evidence" value="ECO:0007669"/>
    <property type="project" value="InterPro"/>
</dbReference>
<dbReference type="GO" id="GO:0006351">
    <property type="term" value="P:DNA-templated transcription"/>
    <property type="evidence" value="ECO:0007669"/>
    <property type="project" value="TreeGrafter"/>
</dbReference>
<accession>Q13GN5</accession>
<evidence type="ECO:0000256" key="3">
    <source>
        <dbReference type="ARBA" id="ARBA00023125"/>
    </source>
</evidence>
<dbReference type="InterPro" id="IPR000847">
    <property type="entry name" value="LysR_HTH_N"/>
</dbReference>
<reference evidence="6 7" key="1">
    <citation type="journal article" date="2006" name="Proc. Natl. Acad. Sci. U.S.A.">
        <title>Burkholderia xenovorans LB400 harbors a multi-replicon, 9.73-Mbp genome shaped for versatility.</title>
        <authorList>
            <person name="Chain P.S."/>
            <person name="Denef V.J."/>
            <person name="Konstantinidis K.T."/>
            <person name="Vergez L.M."/>
            <person name="Agullo L."/>
            <person name="Reyes V.L."/>
            <person name="Hauser L."/>
            <person name="Cordova M."/>
            <person name="Gomez L."/>
            <person name="Gonzalez M."/>
            <person name="Land M."/>
            <person name="Lao V."/>
            <person name="Larimer F."/>
            <person name="LiPuma J.J."/>
            <person name="Mahenthiralingam E."/>
            <person name="Malfatti S.A."/>
            <person name="Marx C.J."/>
            <person name="Parnell J.J."/>
            <person name="Ramette A."/>
            <person name="Richardson P."/>
            <person name="Seeger M."/>
            <person name="Smith D."/>
            <person name="Spilker T."/>
            <person name="Sul W.J."/>
            <person name="Tsoi T.V."/>
            <person name="Ulrich L.E."/>
            <person name="Zhulin I.B."/>
            <person name="Tiedje J.M."/>
        </authorList>
    </citation>
    <scope>NUCLEOTIDE SEQUENCE [LARGE SCALE GENOMIC DNA]</scope>
    <source>
        <strain evidence="6 7">LB400</strain>
    </source>
</reference>
<dbReference type="EMBL" id="CP000272">
    <property type="protein sequence ID" value="ABE36754.1"/>
    <property type="molecule type" value="Genomic_DNA"/>
</dbReference>
<sequence length="329" mass="36417">MTWFGTCGYNDAKVQNASGTQAETMDAIDQARAFLLVAETGGFSSAARQLRVVPSVVTKRVTQLEAEIGRPLFVRTTRRVELTPTGKAALAHARDMVLAYDRMTGDMTGDVSELSGRLKVKAPSALTYLHLAKVINRFLIRHPKVTLELLLIDRPVNPATEGFDLVITGLPPSYDQIDEIPLFPIQRMLFASPEYLAEMGTPLQPEDLAHHRCLQYSYLSAGMTWTLNGRHGQVDVHVNSTFQTNDIQVMHQAVTDGLGIGILPGYAAQKALENGRLIAVLENFALPEFWFRAQFAKSHRQRRLLMALIDHIRSELEGLGLPAQASQAE</sequence>
<gene>
    <name evidence="6" type="ORF">Bxe_C0877</name>
</gene>
<dbReference type="InterPro" id="IPR005119">
    <property type="entry name" value="LysR_subst-bd"/>
</dbReference>
<evidence type="ECO:0000256" key="4">
    <source>
        <dbReference type="ARBA" id="ARBA00023163"/>
    </source>
</evidence>
<dbReference type="SUPFAM" id="SSF53850">
    <property type="entry name" value="Periplasmic binding protein-like II"/>
    <property type="match status" value="1"/>
</dbReference>
<dbReference type="Gene3D" id="1.10.10.10">
    <property type="entry name" value="Winged helix-like DNA-binding domain superfamily/Winged helix DNA-binding domain"/>
    <property type="match status" value="1"/>
</dbReference>
<keyword evidence="4" id="KW-0804">Transcription</keyword>
<dbReference type="eggNOG" id="COG0583">
    <property type="taxonomic scope" value="Bacteria"/>
</dbReference>
<evidence type="ECO:0000256" key="1">
    <source>
        <dbReference type="ARBA" id="ARBA00009437"/>
    </source>
</evidence>
<dbReference type="InterPro" id="IPR036388">
    <property type="entry name" value="WH-like_DNA-bd_sf"/>
</dbReference>
<protein>
    <submittedName>
        <fullName evidence="6">Transcriptional regulator, LysR family</fullName>
    </submittedName>
</protein>
<organism evidence="6 7">
    <name type="scientific">Paraburkholderia xenovorans (strain LB400)</name>
    <dbReference type="NCBI Taxonomy" id="266265"/>
    <lineage>
        <taxon>Bacteria</taxon>
        <taxon>Pseudomonadati</taxon>
        <taxon>Pseudomonadota</taxon>
        <taxon>Betaproteobacteria</taxon>
        <taxon>Burkholderiales</taxon>
        <taxon>Burkholderiaceae</taxon>
        <taxon>Paraburkholderia</taxon>
    </lineage>
</organism>
<dbReference type="CDD" id="cd08422">
    <property type="entry name" value="PBP2_CrgA_like"/>
    <property type="match status" value="1"/>
</dbReference>
<keyword evidence="2" id="KW-0805">Transcription regulation</keyword>
<dbReference type="PANTHER" id="PTHR30537">
    <property type="entry name" value="HTH-TYPE TRANSCRIPTIONAL REGULATOR"/>
    <property type="match status" value="1"/>
</dbReference>
<dbReference type="KEGG" id="bxe:Bxe_C0877"/>
<comment type="similarity">
    <text evidence="1">Belongs to the LysR transcriptional regulatory family.</text>
</comment>
<feature type="domain" description="HTH lysR-type" evidence="5">
    <location>
        <begin position="28"/>
        <end position="83"/>
    </location>
</feature>
<dbReference type="GO" id="GO:0043565">
    <property type="term" value="F:sequence-specific DNA binding"/>
    <property type="evidence" value="ECO:0007669"/>
    <property type="project" value="TreeGrafter"/>
</dbReference>
<dbReference type="Pfam" id="PF00126">
    <property type="entry name" value="HTH_1"/>
    <property type="match status" value="1"/>
</dbReference>
<dbReference type="Proteomes" id="UP000001817">
    <property type="component" value="Chromosome 3"/>
</dbReference>
<name>Q13GN5_PARXL</name>